<sequence length="87" mass="9163">MMTVYPSSASSMMPRHKAQVIASTSLDPAGCGCGADTSSSIITGPLNPLGVLYCLQAFHLHRLLFPHPTPTLLPDNLCASLGKINIL</sequence>
<protein>
    <submittedName>
        <fullName evidence="1">Uncharacterized protein</fullName>
    </submittedName>
</protein>
<accession>A0AAV6QLN9</accession>
<dbReference type="Proteomes" id="UP000693946">
    <property type="component" value="Linkage Group LG5"/>
</dbReference>
<gene>
    <name evidence="1" type="ORF">JOB18_047860</name>
</gene>
<keyword evidence="2" id="KW-1185">Reference proteome</keyword>
<organism evidence="1 2">
    <name type="scientific">Solea senegalensis</name>
    <name type="common">Senegalese sole</name>
    <dbReference type="NCBI Taxonomy" id="28829"/>
    <lineage>
        <taxon>Eukaryota</taxon>
        <taxon>Metazoa</taxon>
        <taxon>Chordata</taxon>
        <taxon>Craniata</taxon>
        <taxon>Vertebrata</taxon>
        <taxon>Euteleostomi</taxon>
        <taxon>Actinopterygii</taxon>
        <taxon>Neopterygii</taxon>
        <taxon>Teleostei</taxon>
        <taxon>Neoteleostei</taxon>
        <taxon>Acanthomorphata</taxon>
        <taxon>Carangaria</taxon>
        <taxon>Pleuronectiformes</taxon>
        <taxon>Pleuronectoidei</taxon>
        <taxon>Soleidae</taxon>
        <taxon>Solea</taxon>
    </lineage>
</organism>
<dbReference type="AlphaFoldDB" id="A0AAV6QLN9"/>
<dbReference type="EMBL" id="JAGKHQ010000017">
    <property type="protein sequence ID" value="KAG7491041.1"/>
    <property type="molecule type" value="Genomic_DNA"/>
</dbReference>
<comment type="caution">
    <text evidence="1">The sequence shown here is derived from an EMBL/GenBank/DDBJ whole genome shotgun (WGS) entry which is preliminary data.</text>
</comment>
<proteinExistence type="predicted"/>
<name>A0AAV6QLN9_SOLSE</name>
<evidence type="ECO:0000313" key="2">
    <source>
        <dbReference type="Proteomes" id="UP000693946"/>
    </source>
</evidence>
<reference evidence="1 2" key="1">
    <citation type="journal article" date="2021" name="Sci. Rep.">
        <title>Chromosome anchoring in Senegalese sole (Solea senegalensis) reveals sex-associated markers and genome rearrangements in flatfish.</title>
        <authorList>
            <person name="Guerrero-Cozar I."/>
            <person name="Gomez-Garrido J."/>
            <person name="Berbel C."/>
            <person name="Martinez-Blanch J.F."/>
            <person name="Alioto T."/>
            <person name="Claros M.G."/>
            <person name="Gagnaire P.A."/>
            <person name="Manchado M."/>
        </authorList>
    </citation>
    <scope>NUCLEOTIDE SEQUENCE [LARGE SCALE GENOMIC DNA]</scope>
    <source>
        <strain evidence="1">Sse05_10M</strain>
    </source>
</reference>
<evidence type="ECO:0000313" key="1">
    <source>
        <dbReference type="EMBL" id="KAG7491041.1"/>
    </source>
</evidence>